<evidence type="ECO:0000313" key="1">
    <source>
        <dbReference type="EMBL" id="WGM03769.1"/>
    </source>
</evidence>
<geneLocation type="plasmid" evidence="1 2">
    <name>paPv6</name>
</geneLocation>
<dbReference type="AlphaFoldDB" id="A0AA95GVU1"/>
<sequence>MNGNDNRLPIDIKGAQQLETGYRIPSKIAKVGIQEFEGKELSSHVPNLLPTQRYKVEVLPEDLFDAETIASFEGKPLTFFHAPNNEVTSDNWKETAIGHVQNVKQDGDYLSADVFLYDAEAIAAIKNYKIKELSCGYKSFIEPTGTTGVDFKKTHIRGDHVAIVDEGRSGHDVKLGDSAVSMKAKLAAVKGQHTLGMRAKHPIPLILY</sequence>
<protein>
    <submittedName>
        <fullName evidence="1">DUF2213 domain-containing protein</fullName>
    </submittedName>
</protein>
<evidence type="ECO:0000313" key="2">
    <source>
        <dbReference type="Proteomes" id="UP001177595"/>
    </source>
</evidence>
<organism evidence="1 2">
    <name type="scientific">Arsenophonus nasoniae</name>
    <name type="common">son-killer infecting Nasonia vitripennis</name>
    <dbReference type="NCBI Taxonomy" id="638"/>
    <lineage>
        <taxon>Bacteria</taxon>
        <taxon>Pseudomonadati</taxon>
        <taxon>Pseudomonadota</taxon>
        <taxon>Gammaproteobacteria</taxon>
        <taxon>Enterobacterales</taxon>
        <taxon>Morganellaceae</taxon>
        <taxon>Arsenophonus</taxon>
    </lineage>
</organism>
<keyword evidence="1" id="KW-0614">Plasmid</keyword>
<name>A0AA95GVU1_9GAMM</name>
<reference evidence="1" key="1">
    <citation type="submission" date="2023-04" db="EMBL/GenBank/DDBJ databases">
        <title>Genome dynamics across the evolutionary transition to endosymbiosis.</title>
        <authorList>
            <person name="Siozios S."/>
            <person name="Nadal-Jimenez P."/>
            <person name="Azagi T."/>
            <person name="Sprong H."/>
            <person name="Frost C.L."/>
            <person name="Parratt S.R."/>
            <person name="Taylor G."/>
            <person name="Brettell L."/>
            <person name="Lew K.C."/>
            <person name="Croft L."/>
            <person name="King K.C."/>
            <person name="Brockhurst M.A."/>
            <person name="Hypsa V."/>
            <person name="Novakova E."/>
            <person name="Darby A.C."/>
            <person name="Hurst G.D.D."/>
        </authorList>
    </citation>
    <scope>NUCLEOTIDE SEQUENCE</scope>
    <source>
        <strain evidence="1">APv</strain>
        <plasmid evidence="1">paPv6</plasmid>
    </source>
</reference>
<dbReference type="EMBL" id="CP123510">
    <property type="protein sequence ID" value="WGM03769.1"/>
    <property type="molecule type" value="Genomic_DNA"/>
</dbReference>
<dbReference type="InterPro" id="IPR016913">
    <property type="entry name" value="UCP029215"/>
</dbReference>
<dbReference type="Pfam" id="PF09979">
    <property type="entry name" value="DUF2213"/>
    <property type="match status" value="1"/>
</dbReference>
<dbReference type="RefSeq" id="WP_280627043.1">
    <property type="nucleotide sequence ID" value="NZ_CP123510.1"/>
</dbReference>
<gene>
    <name evidence="1" type="ORF">QE210_20305</name>
</gene>
<proteinExistence type="predicted"/>
<accession>A0AA95GVU1</accession>
<dbReference type="Proteomes" id="UP001177595">
    <property type="component" value="Plasmid paPv6"/>
</dbReference>